<evidence type="ECO:0000313" key="3">
    <source>
        <dbReference type="Proteomes" id="UP001497644"/>
    </source>
</evidence>
<gene>
    <name evidence="2" type="ORF">LPLAT_LOCUS4425</name>
</gene>
<protein>
    <submittedName>
        <fullName evidence="2">Uncharacterized protein</fullName>
    </submittedName>
</protein>
<keyword evidence="3" id="KW-1185">Reference proteome</keyword>
<dbReference type="EMBL" id="OZ034837">
    <property type="protein sequence ID" value="CAL1678611.1"/>
    <property type="molecule type" value="Genomic_DNA"/>
</dbReference>
<evidence type="ECO:0000313" key="2">
    <source>
        <dbReference type="EMBL" id="CAL1678611.1"/>
    </source>
</evidence>
<organism evidence="2 3">
    <name type="scientific">Lasius platythorax</name>
    <dbReference type="NCBI Taxonomy" id="488582"/>
    <lineage>
        <taxon>Eukaryota</taxon>
        <taxon>Metazoa</taxon>
        <taxon>Ecdysozoa</taxon>
        <taxon>Arthropoda</taxon>
        <taxon>Hexapoda</taxon>
        <taxon>Insecta</taxon>
        <taxon>Pterygota</taxon>
        <taxon>Neoptera</taxon>
        <taxon>Endopterygota</taxon>
        <taxon>Hymenoptera</taxon>
        <taxon>Apocrita</taxon>
        <taxon>Aculeata</taxon>
        <taxon>Formicoidea</taxon>
        <taxon>Formicidae</taxon>
        <taxon>Formicinae</taxon>
        <taxon>Lasius</taxon>
        <taxon>Lasius</taxon>
    </lineage>
</organism>
<feature type="transmembrane region" description="Helical" evidence="1">
    <location>
        <begin position="55"/>
        <end position="78"/>
    </location>
</feature>
<keyword evidence="1" id="KW-0812">Transmembrane</keyword>
<proteinExistence type="predicted"/>
<keyword evidence="1" id="KW-0472">Membrane</keyword>
<keyword evidence="1" id="KW-1133">Transmembrane helix</keyword>
<evidence type="ECO:0000256" key="1">
    <source>
        <dbReference type="SAM" id="Phobius"/>
    </source>
</evidence>
<sequence length="96" mass="11849">MELQEKSSFAHKNLVYDTIPLIIIDKMERKHFKDRRELLKYYYVSSPFWMKFRLLLFWTLWFMLIMAIMLCILTYFCFTPRICYSYNSNIHTNING</sequence>
<dbReference type="AlphaFoldDB" id="A0AAV2NGX1"/>
<accession>A0AAV2NGX1</accession>
<name>A0AAV2NGX1_9HYME</name>
<reference evidence="2" key="1">
    <citation type="submission" date="2024-04" db="EMBL/GenBank/DDBJ databases">
        <authorList>
            <consortium name="Molecular Ecology Group"/>
        </authorList>
    </citation>
    <scope>NUCLEOTIDE SEQUENCE</scope>
</reference>
<dbReference type="Proteomes" id="UP001497644">
    <property type="component" value="Chromosome 14"/>
</dbReference>